<dbReference type="SUPFAM" id="SSF49562">
    <property type="entry name" value="C2 domain (Calcium/lipid-binding domain, CaLB)"/>
    <property type="match status" value="1"/>
</dbReference>
<gene>
    <name evidence="8" type="ORF">RIMI_LOCUS4224761</name>
</gene>
<feature type="domain" description="C2" evidence="7">
    <location>
        <begin position="34"/>
        <end position="155"/>
    </location>
</feature>
<sequence length="244" mass="27684">MRPPFCKMAAPRDKTAGRTPGRRGYIVMYPAWKTAAEPQRQNRCGSAVKNALCEHGLMMLAIGTNLAPADPNGKSDPYVVVKVGEQMMDSQERYIPKQLNPVFGEVFELTISFPVESELTISVFDHDLIGSDDLIGETKLDLENRFYSNHRPNCGLALQYDTEGYNEWRDAFKPSQILSSLCKKHSLPAPEYRREEIKVNNKIFKVPNEAFPEAKTSPTFNNVRLHNENNEQKKSYLAEKSSNR</sequence>
<dbReference type="Proteomes" id="UP001176940">
    <property type="component" value="Unassembled WGS sequence"/>
</dbReference>
<dbReference type="Pfam" id="PF22901">
    <property type="entry name" value="dsrm_Ferlin"/>
    <property type="match status" value="1"/>
</dbReference>
<keyword evidence="4" id="KW-1133">Transmembrane helix</keyword>
<name>A0ABN9L477_9NEOB</name>
<dbReference type="InterPro" id="IPR035892">
    <property type="entry name" value="C2_domain_sf"/>
</dbReference>
<dbReference type="InterPro" id="IPR055072">
    <property type="entry name" value="Ferlin_DSRM"/>
</dbReference>
<dbReference type="InterPro" id="IPR000008">
    <property type="entry name" value="C2_dom"/>
</dbReference>
<keyword evidence="3" id="KW-0677">Repeat</keyword>
<keyword evidence="2" id="KW-0812">Transmembrane</keyword>
<comment type="subcellular location">
    <subcellularLocation>
        <location evidence="1">Membrane</location>
        <topology evidence="1">Single-pass membrane protein</topology>
    </subcellularLocation>
</comment>
<dbReference type="EMBL" id="CAUEEQ010006669">
    <property type="protein sequence ID" value="CAJ0930465.1"/>
    <property type="molecule type" value="Genomic_DNA"/>
</dbReference>
<dbReference type="SMART" id="SM00239">
    <property type="entry name" value="C2"/>
    <property type="match status" value="1"/>
</dbReference>
<reference evidence="8" key="1">
    <citation type="submission" date="2023-07" db="EMBL/GenBank/DDBJ databases">
        <authorList>
            <person name="Stuckert A."/>
        </authorList>
    </citation>
    <scope>NUCLEOTIDE SEQUENCE</scope>
</reference>
<dbReference type="PRINTS" id="PR00360">
    <property type="entry name" value="C2DOMAIN"/>
</dbReference>
<feature type="compositionally biased region" description="Basic and acidic residues" evidence="6">
    <location>
        <begin position="225"/>
        <end position="244"/>
    </location>
</feature>
<keyword evidence="5" id="KW-0472">Membrane</keyword>
<proteinExistence type="predicted"/>
<dbReference type="CDD" id="cd04037">
    <property type="entry name" value="C2E_Ferlin"/>
    <property type="match status" value="1"/>
</dbReference>
<protein>
    <recommendedName>
        <fullName evidence="7">C2 domain-containing protein</fullName>
    </recommendedName>
</protein>
<dbReference type="PROSITE" id="PS50004">
    <property type="entry name" value="C2"/>
    <property type="match status" value="1"/>
</dbReference>
<organism evidence="8 9">
    <name type="scientific">Ranitomeya imitator</name>
    <name type="common">mimic poison frog</name>
    <dbReference type="NCBI Taxonomy" id="111125"/>
    <lineage>
        <taxon>Eukaryota</taxon>
        <taxon>Metazoa</taxon>
        <taxon>Chordata</taxon>
        <taxon>Craniata</taxon>
        <taxon>Vertebrata</taxon>
        <taxon>Euteleostomi</taxon>
        <taxon>Amphibia</taxon>
        <taxon>Batrachia</taxon>
        <taxon>Anura</taxon>
        <taxon>Neobatrachia</taxon>
        <taxon>Hyloidea</taxon>
        <taxon>Dendrobatidae</taxon>
        <taxon>Dendrobatinae</taxon>
        <taxon>Ranitomeya</taxon>
    </lineage>
</organism>
<evidence type="ECO:0000256" key="6">
    <source>
        <dbReference type="SAM" id="MobiDB-lite"/>
    </source>
</evidence>
<evidence type="ECO:0000256" key="1">
    <source>
        <dbReference type="ARBA" id="ARBA00004167"/>
    </source>
</evidence>
<comment type="caution">
    <text evidence="8">The sequence shown here is derived from an EMBL/GenBank/DDBJ whole genome shotgun (WGS) entry which is preliminary data.</text>
</comment>
<keyword evidence="9" id="KW-1185">Reference proteome</keyword>
<evidence type="ECO:0000256" key="3">
    <source>
        <dbReference type="ARBA" id="ARBA00022737"/>
    </source>
</evidence>
<evidence type="ECO:0000256" key="2">
    <source>
        <dbReference type="ARBA" id="ARBA00022692"/>
    </source>
</evidence>
<dbReference type="InterPro" id="IPR037721">
    <property type="entry name" value="Ferlin"/>
</dbReference>
<dbReference type="PANTHER" id="PTHR12546:SF36">
    <property type="entry name" value="FER-1-LIKE PROTEIN 4"/>
    <property type="match status" value="1"/>
</dbReference>
<evidence type="ECO:0000313" key="9">
    <source>
        <dbReference type="Proteomes" id="UP001176940"/>
    </source>
</evidence>
<dbReference type="Gene3D" id="2.60.40.150">
    <property type="entry name" value="C2 domain"/>
    <property type="match status" value="1"/>
</dbReference>
<dbReference type="Pfam" id="PF00168">
    <property type="entry name" value="C2"/>
    <property type="match status" value="1"/>
</dbReference>
<feature type="region of interest" description="Disordered" evidence="6">
    <location>
        <begin position="212"/>
        <end position="244"/>
    </location>
</feature>
<evidence type="ECO:0000256" key="4">
    <source>
        <dbReference type="ARBA" id="ARBA00022989"/>
    </source>
</evidence>
<evidence type="ECO:0000256" key="5">
    <source>
        <dbReference type="ARBA" id="ARBA00023136"/>
    </source>
</evidence>
<dbReference type="PANTHER" id="PTHR12546">
    <property type="entry name" value="FER-1-LIKE"/>
    <property type="match status" value="1"/>
</dbReference>
<evidence type="ECO:0000259" key="7">
    <source>
        <dbReference type="PROSITE" id="PS50004"/>
    </source>
</evidence>
<dbReference type="InterPro" id="IPR037724">
    <property type="entry name" value="C2E_Ferlin"/>
</dbReference>
<accession>A0ABN9L477</accession>
<evidence type="ECO:0000313" key="8">
    <source>
        <dbReference type="EMBL" id="CAJ0930465.1"/>
    </source>
</evidence>